<evidence type="ECO:0000313" key="1">
    <source>
        <dbReference type="EMBL" id="PJE77892.1"/>
    </source>
</evidence>
<proteinExistence type="predicted"/>
<reference evidence="1" key="1">
    <citation type="journal article" date="2017" name="Appl. Environ. Microbiol.">
        <title>Molecular characterization of an Endozoicomonas-like organism causing infection in king scallop Pecten maximus L.</title>
        <authorList>
            <person name="Cano I."/>
            <person name="van Aerle R."/>
            <person name="Ross S."/>
            <person name="Verner-Jeffreys D.W."/>
            <person name="Paley R.K."/>
            <person name="Rimmer G."/>
            <person name="Ryder D."/>
            <person name="Hooper P."/>
            <person name="Stone D."/>
            <person name="Feist S.W."/>
        </authorList>
    </citation>
    <scope>NUCLEOTIDE SEQUENCE</scope>
</reference>
<organism evidence="1">
    <name type="scientific">invertebrate metagenome</name>
    <dbReference type="NCBI Taxonomy" id="1711999"/>
    <lineage>
        <taxon>unclassified sequences</taxon>
        <taxon>metagenomes</taxon>
        <taxon>organismal metagenomes</taxon>
    </lineage>
</organism>
<name>A0A2H9T3W5_9ZZZZ</name>
<dbReference type="EMBL" id="NSIT01000334">
    <property type="protein sequence ID" value="PJE77892.1"/>
    <property type="molecule type" value="Genomic_DNA"/>
</dbReference>
<dbReference type="AlphaFoldDB" id="A0A2H9T3W5"/>
<accession>A0A2H9T3W5</accession>
<sequence>MILVFLFLSLYSLFLYPVTLSYDIDPQVENCMLLGINYDHFKDINTRQKVEF</sequence>
<comment type="caution">
    <text evidence="1">The sequence shown here is derived from an EMBL/GenBank/DDBJ whole genome shotgun (WGS) entry which is preliminary data.</text>
</comment>
<protein>
    <submittedName>
        <fullName evidence="1">Uncharacterized protein</fullName>
    </submittedName>
</protein>
<gene>
    <name evidence="1" type="ORF">CI610_03183</name>
</gene>